<keyword evidence="2" id="KW-1185">Reference proteome</keyword>
<dbReference type="Proteomes" id="UP000324222">
    <property type="component" value="Unassembled WGS sequence"/>
</dbReference>
<evidence type="ECO:0000313" key="2">
    <source>
        <dbReference type="Proteomes" id="UP000324222"/>
    </source>
</evidence>
<reference evidence="1 2" key="1">
    <citation type="submission" date="2019-05" db="EMBL/GenBank/DDBJ databases">
        <title>Another draft genome of Portunus trituberculatus and its Hox gene families provides insights of decapod evolution.</title>
        <authorList>
            <person name="Jeong J.-H."/>
            <person name="Song I."/>
            <person name="Kim S."/>
            <person name="Choi T."/>
            <person name="Kim D."/>
            <person name="Ryu S."/>
            <person name="Kim W."/>
        </authorList>
    </citation>
    <scope>NUCLEOTIDE SEQUENCE [LARGE SCALE GENOMIC DNA]</scope>
    <source>
        <tissue evidence="1">Muscle</tissue>
    </source>
</reference>
<protein>
    <submittedName>
        <fullName evidence="1">Uncharacterized protein</fullName>
    </submittedName>
</protein>
<gene>
    <name evidence="1" type="ORF">E2C01_037114</name>
</gene>
<comment type="caution">
    <text evidence="1">The sequence shown here is derived from an EMBL/GenBank/DDBJ whole genome shotgun (WGS) entry which is preliminary data.</text>
</comment>
<dbReference type="EMBL" id="VSRR010005844">
    <property type="protein sequence ID" value="MPC43466.1"/>
    <property type="molecule type" value="Genomic_DNA"/>
</dbReference>
<dbReference type="AlphaFoldDB" id="A0A5B7FDS2"/>
<proteinExistence type="predicted"/>
<organism evidence="1 2">
    <name type="scientific">Portunus trituberculatus</name>
    <name type="common">Swimming crab</name>
    <name type="synonym">Neptunus trituberculatus</name>
    <dbReference type="NCBI Taxonomy" id="210409"/>
    <lineage>
        <taxon>Eukaryota</taxon>
        <taxon>Metazoa</taxon>
        <taxon>Ecdysozoa</taxon>
        <taxon>Arthropoda</taxon>
        <taxon>Crustacea</taxon>
        <taxon>Multicrustacea</taxon>
        <taxon>Malacostraca</taxon>
        <taxon>Eumalacostraca</taxon>
        <taxon>Eucarida</taxon>
        <taxon>Decapoda</taxon>
        <taxon>Pleocyemata</taxon>
        <taxon>Brachyura</taxon>
        <taxon>Eubrachyura</taxon>
        <taxon>Portunoidea</taxon>
        <taxon>Portunidae</taxon>
        <taxon>Portuninae</taxon>
        <taxon>Portunus</taxon>
    </lineage>
</organism>
<sequence length="79" mass="8795">MFLSPPQLYIPHSSVFPSPRKPFLHPCLPRPAFVISAPPLLLILSLPISPEAAILPHPRITGVSSYQESSLCVDRFRYS</sequence>
<evidence type="ECO:0000313" key="1">
    <source>
        <dbReference type="EMBL" id="MPC43466.1"/>
    </source>
</evidence>
<name>A0A5B7FDS2_PORTR</name>
<accession>A0A5B7FDS2</accession>